<dbReference type="GO" id="GO:0016020">
    <property type="term" value="C:membrane"/>
    <property type="evidence" value="ECO:0007669"/>
    <property type="project" value="UniProtKB-SubCell"/>
</dbReference>
<dbReference type="Proteomes" id="UP000694523">
    <property type="component" value="Unplaced"/>
</dbReference>
<reference evidence="12" key="2">
    <citation type="submission" date="2025-09" db="UniProtKB">
        <authorList>
            <consortium name="Ensembl"/>
        </authorList>
    </citation>
    <scope>IDENTIFICATION</scope>
</reference>
<reference evidence="12" key="1">
    <citation type="submission" date="2025-08" db="UniProtKB">
        <authorList>
            <consortium name="Ensembl"/>
        </authorList>
    </citation>
    <scope>IDENTIFICATION</scope>
</reference>
<dbReference type="InterPro" id="IPR002401">
    <property type="entry name" value="Cyt_P450_E_grp-I"/>
</dbReference>
<dbReference type="GO" id="GO:0005737">
    <property type="term" value="C:cytoplasm"/>
    <property type="evidence" value="ECO:0007669"/>
    <property type="project" value="TreeGrafter"/>
</dbReference>
<dbReference type="InterPro" id="IPR036396">
    <property type="entry name" value="Cyt_P450_sf"/>
</dbReference>
<feature type="binding site" description="axial binding residue" evidence="10">
    <location>
        <position position="467"/>
    </location>
    <ligand>
        <name>heme</name>
        <dbReference type="ChEBI" id="CHEBI:30413"/>
    </ligand>
    <ligandPart>
        <name>Fe</name>
        <dbReference type="ChEBI" id="CHEBI:18248"/>
    </ligandPart>
</feature>
<proteinExistence type="inferred from homology"/>
<keyword evidence="4 10" id="KW-0349">Heme</keyword>
<keyword evidence="6 11" id="KW-0560">Oxidoreductase</keyword>
<dbReference type="InterPro" id="IPR001128">
    <property type="entry name" value="Cyt_P450"/>
</dbReference>
<keyword evidence="9" id="KW-0472">Membrane</keyword>
<dbReference type="Gene3D" id="1.10.630.10">
    <property type="entry name" value="Cytochrome P450"/>
    <property type="match status" value="1"/>
</dbReference>
<dbReference type="AlphaFoldDB" id="A0A8C6T1Y9"/>
<dbReference type="PRINTS" id="PR00463">
    <property type="entry name" value="EP450I"/>
</dbReference>
<evidence type="ECO:0000256" key="1">
    <source>
        <dbReference type="ARBA" id="ARBA00001971"/>
    </source>
</evidence>
<evidence type="ECO:0000256" key="8">
    <source>
        <dbReference type="ARBA" id="ARBA00023033"/>
    </source>
</evidence>
<evidence type="ECO:0000256" key="2">
    <source>
        <dbReference type="ARBA" id="ARBA00004370"/>
    </source>
</evidence>
<dbReference type="InterPro" id="IPR050182">
    <property type="entry name" value="Cytochrome_P450_fam2"/>
</dbReference>
<accession>A0A8C6T1Y9</accession>
<evidence type="ECO:0000256" key="3">
    <source>
        <dbReference type="ARBA" id="ARBA00010617"/>
    </source>
</evidence>
<sequence length="520" mass="59756">MCKTIIFAWLLASAWNIITVITEMEALFQLLGLDWLDCRSILIFLFLFALFTDVANFWRPTNYPPGPWPIPFIGDVARIKPSTIHLDFAKFAKKYGNIYSLRLFGGHMVVIHGYRLVKEALAVRGEDYVDRPIIPLFEDLVGNSGLVASYGYLWKQQRRFALHTLRNFGLGKKSLEPAIQQECQYLAEVFAQQKGEPCNPRIFINKAVSNIICCLVFGERMDYDNKRHQQILADLKELIRLEGSIWVLVYSIAPWLMKRLPGPHKKIFTVTENIINYVQVKISEHKETHDPSNPRDYIDCFLTEIAEREDKESGFDLRNLSFSALDLFVAGTETTTTTLYWALLFMIYYPHIQEKVQAEIDAEVGSRMPSLQDRDELHFTNAVIHEVQRMGNILPLNVGHMTTKETTLENFTIPKGVMVIGNLDSVLHDETMWESPHTFNPGHFLDEQGKFRKRDAFLPFSIGKRVCLGEQLARMELFLFFSGLLQRFTFSAPEGEQPSLECDMGVVHSPKPYCLCAKLR</sequence>
<comment type="similarity">
    <text evidence="3 11">Belongs to the cytochrome P450 family.</text>
</comment>
<evidence type="ECO:0000256" key="4">
    <source>
        <dbReference type="ARBA" id="ARBA00022617"/>
    </source>
</evidence>
<comment type="subcellular location">
    <subcellularLocation>
        <location evidence="2">Membrane</location>
    </subcellularLocation>
</comment>
<dbReference type="GO" id="GO:0006805">
    <property type="term" value="P:xenobiotic metabolic process"/>
    <property type="evidence" value="ECO:0007669"/>
    <property type="project" value="TreeGrafter"/>
</dbReference>
<dbReference type="Ensembl" id="ENSNMLT00000016979.1">
    <property type="protein sequence ID" value="ENSNMLP00000015111.1"/>
    <property type="gene ID" value="ENSNMLG00000009441.1"/>
</dbReference>
<evidence type="ECO:0000313" key="13">
    <source>
        <dbReference type="Proteomes" id="UP000694523"/>
    </source>
</evidence>
<organism evidence="12 13">
    <name type="scientific">Neogobius melanostomus</name>
    <name type="common">round goby</name>
    <dbReference type="NCBI Taxonomy" id="47308"/>
    <lineage>
        <taxon>Eukaryota</taxon>
        <taxon>Metazoa</taxon>
        <taxon>Chordata</taxon>
        <taxon>Craniata</taxon>
        <taxon>Vertebrata</taxon>
        <taxon>Euteleostomi</taxon>
        <taxon>Actinopterygii</taxon>
        <taxon>Neopterygii</taxon>
        <taxon>Teleostei</taxon>
        <taxon>Neoteleostei</taxon>
        <taxon>Acanthomorphata</taxon>
        <taxon>Gobiaria</taxon>
        <taxon>Gobiiformes</taxon>
        <taxon>Gobioidei</taxon>
        <taxon>Gobiidae</taxon>
        <taxon>Benthophilinae</taxon>
        <taxon>Neogobiini</taxon>
        <taxon>Neogobius</taxon>
    </lineage>
</organism>
<dbReference type="SUPFAM" id="SSF48264">
    <property type="entry name" value="Cytochrome P450"/>
    <property type="match status" value="1"/>
</dbReference>
<dbReference type="FunFam" id="1.10.630.10:FF:000004">
    <property type="entry name" value="cytochrome P450 2D15 isoform X1"/>
    <property type="match status" value="1"/>
</dbReference>
<evidence type="ECO:0000256" key="7">
    <source>
        <dbReference type="ARBA" id="ARBA00023004"/>
    </source>
</evidence>
<dbReference type="PRINTS" id="PR01686">
    <property type="entry name" value="EP450ICYP2D"/>
</dbReference>
<evidence type="ECO:0000256" key="5">
    <source>
        <dbReference type="ARBA" id="ARBA00022723"/>
    </source>
</evidence>
<dbReference type="PRINTS" id="PR00385">
    <property type="entry name" value="P450"/>
</dbReference>
<keyword evidence="7 10" id="KW-0408">Iron</keyword>
<evidence type="ECO:0000256" key="9">
    <source>
        <dbReference type="ARBA" id="ARBA00023136"/>
    </source>
</evidence>
<dbReference type="GO" id="GO:0016712">
    <property type="term" value="F:oxidoreductase activity, acting on paired donors, with incorporation or reduction of molecular oxygen, reduced flavin or flavoprotein as one donor, and incorporation of one atom of oxygen"/>
    <property type="evidence" value="ECO:0007669"/>
    <property type="project" value="InterPro"/>
</dbReference>
<evidence type="ECO:0000256" key="10">
    <source>
        <dbReference type="PIRSR" id="PIRSR602401-1"/>
    </source>
</evidence>
<dbReference type="PROSITE" id="PS00086">
    <property type="entry name" value="CYTOCHROME_P450"/>
    <property type="match status" value="1"/>
</dbReference>
<keyword evidence="5 10" id="KW-0479">Metal-binding</keyword>
<dbReference type="GO" id="GO:0020037">
    <property type="term" value="F:heme binding"/>
    <property type="evidence" value="ECO:0007669"/>
    <property type="project" value="InterPro"/>
</dbReference>
<dbReference type="InterPro" id="IPR008069">
    <property type="entry name" value="Cyt_P450_E_grp-I_CYP2D-like"/>
</dbReference>
<name>A0A8C6T1Y9_9GOBI</name>
<keyword evidence="8 11" id="KW-0503">Monooxygenase</keyword>
<dbReference type="InterPro" id="IPR017972">
    <property type="entry name" value="Cyt_P450_CS"/>
</dbReference>
<dbReference type="Pfam" id="PF00067">
    <property type="entry name" value="p450"/>
    <property type="match status" value="1"/>
</dbReference>
<evidence type="ECO:0000256" key="11">
    <source>
        <dbReference type="RuleBase" id="RU000461"/>
    </source>
</evidence>
<dbReference type="GO" id="GO:0006082">
    <property type="term" value="P:organic acid metabolic process"/>
    <property type="evidence" value="ECO:0007669"/>
    <property type="project" value="TreeGrafter"/>
</dbReference>
<evidence type="ECO:0000313" key="12">
    <source>
        <dbReference type="Ensembl" id="ENSNMLP00000015111.1"/>
    </source>
</evidence>
<protein>
    <submittedName>
        <fullName evidence="12">Uncharacterized protein</fullName>
    </submittedName>
</protein>
<evidence type="ECO:0000256" key="6">
    <source>
        <dbReference type="ARBA" id="ARBA00023002"/>
    </source>
</evidence>
<dbReference type="PANTHER" id="PTHR24300:SF301">
    <property type="entry name" value="CYP2J25 PROTEIN-RELATED"/>
    <property type="match status" value="1"/>
</dbReference>
<dbReference type="GO" id="GO:0005506">
    <property type="term" value="F:iron ion binding"/>
    <property type="evidence" value="ECO:0007669"/>
    <property type="project" value="InterPro"/>
</dbReference>
<dbReference type="PANTHER" id="PTHR24300">
    <property type="entry name" value="CYTOCHROME P450 508A4-RELATED"/>
    <property type="match status" value="1"/>
</dbReference>
<keyword evidence="13" id="KW-1185">Reference proteome</keyword>
<comment type="cofactor">
    <cofactor evidence="1 10">
        <name>heme</name>
        <dbReference type="ChEBI" id="CHEBI:30413"/>
    </cofactor>
</comment>